<sequence>MEESFIEGVADNEFAMINVKRILRLANSKCIDQSRKDLYGYIIDELETHQEIVKMARIKMSLLIDSYLYGRPLNKYIFETFPLLFNSFIVPKPLMNESMHHNSYMRQYFPGLLEHFDSIKNGLNKFINQTKIAYENQTINEYALNSIRDDLLFKFHQFYVSKGIVYKYEFKNGIDTLEQNIQALVDLIKGIQSDTIPILNSLVSMLREYFDATVSLMDLASVFSSDQTNYLTNNLTMFFQKVESRGQEIFDRLSSIENLIHSMWAQILNDEDSWNYYKYTGNTLFMRNVSYVKKECTSNISEVNLYDIRELIGPNSEDFDSAFENIASRLHSFKSSIEIDGNFV</sequence>
<evidence type="ECO:0000313" key="2">
    <source>
        <dbReference type="Proteomes" id="UP001164746"/>
    </source>
</evidence>
<reference evidence="1" key="1">
    <citation type="submission" date="2022-11" db="EMBL/GenBank/DDBJ databases">
        <title>Centuries of genome instability and evolution in soft-shell clam transmissible cancer (bioRxiv).</title>
        <authorList>
            <person name="Hart S.F.M."/>
            <person name="Yonemitsu M.A."/>
            <person name="Giersch R.M."/>
            <person name="Beal B.F."/>
            <person name="Arriagada G."/>
            <person name="Davis B.W."/>
            <person name="Ostrander E.A."/>
            <person name="Goff S.P."/>
            <person name="Metzger M.J."/>
        </authorList>
    </citation>
    <scope>NUCLEOTIDE SEQUENCE</scope>
    <source>
        <strain evidence="1">MELC-2E11</strain>
        <tissue evidence="1">Siphon/mantle</tissue>
    </source>
</reference>
<gene>
    <name evidence="1" type="ORF">MAR_001382</name>
</gene>
<keyword evidence="2" id="KW-1185">Reference proteome</keyword>
<organism evidence="1 2">
    <name type="scientific">Mya arenaria</name>
    <name type="common">Soft-shell clam</name>
    <dbReference type="NCBI Taxonomy" id="6604"/>
    <lineage>
        <taxon>Eukaryota</taxon>
        <taxon>Metazoa</taxon>
        <taxon>Spiralia</taxon>
        <taxon>Lophotrochozoa</taxon>
        <taxon>Mollusca</taxon>
        <taxon>Bivalvia</taxon>
        <taxon>Autobranchia</taxon>
        <taxon>Heteroconchia</taxon>
        <taxon>Euheterodonta</taxon>
        <taxon>Imparidentia</taxon>
        <taxon>Neoheterodontei</taxon>
        <taxon>Myida</taxon>
        <taxon>Myoidea</taxon>
        <taxon>Myidae</taxon>
        <taxon>Mya</taxon>
    </lineage>
</organism>
<accession>A0ABY7FDU4</accession>
<feature type="non-terminal residue" evidence="1">
    <location>
        <position position="344"/>
    </location>
</feature>
<evidence type="ECO:0000313" key="1">
    <source>
        <dbReference type="EMBL" id="WAR19544.1"/>
    </source>
</evidence>
<name>A0ABY7FDU4_MYAAR</name>
<protein>
    <submittedName>
        <fullName evidence="1">Uncharacterized protein</fullName>
    </submittedName>
</protein>
<proteinExistence type="predicted"/>
<dbReference type="EMBL" id="CP111022">
    <property type="protein sequence ID" value="WAR19544.1"/>
    <property type="molecule type" value="Genomic_DNA"/>
</dbReference>
<dbReference type="Proteomes" id="UP001164746">
    <property type="component" value="Chromosome 11"/>
</dbReference>